<dbReference type="SUPFAM" id="SSF82771">
    <property type="entry name" value="GIY-YIG endonuclease"/>
    <property type="match status" value="1"/>
</dbReference>
<evidence type="ECO:0000313" key="3">
    <source>
        <dbReference type="EMBL" id="MBL0765637.1"/>
    </source>
</evidence>
<organism evidence="3 4">
    <name type="scientific">Marivirga atlantica</name>
    <dbReference type="NCBI Taxonomy" id="1548457"/>
    <lineage>
        <taxon>Bacteria</taxon>
        <taxon>Pseudomonadati</taxon>
        <taxon>Bacteroidota</taxon>
        <taxon>Cytophagia</taxon>
        <taxon>Cytophagales</taxon>
        <taxon>Marivirgaceae</taxon>
        <taxon>Marivirga</taxon>
    </lineage>
</organism>
<comment type="caution">
    <text evidence="3">The sequence shown here is derived from an EMBL/GenBank/DDBJ whole genome shotgun (WGS) entry which is preliminary data.</text>
</comment>
<proteinExistence type="inferred from homology"/>
<dbReference type="PANTHER" id="PTHR34477">
    <property type="entry name" value="UPF0213 PROTEIN YHBQ"/>
    <property type="match status" value="1"/>
</dbReference>
<dbReference type="Gene3D" id="3.40.1440.10">
    <property type="entry name" value="GIY-YIG endonuclease"/>
    <property type="match status" value="1"/>
</dbReference>
<dbReference type="PROSITE" id="PS50164">
    <property type="entry name" value="GIY_YIG"/>
    <property type="match status" value="1"/>
</dbReference>
<dbReference type="InterPro" id="IPR000305">
    <property type="entry name" value="GIY-YIG_endonuc"/>
</dbReference>
<dbReference type="CDD" id="cd10449">
    <property type="entry name" value="GIY-YIG_SLX1_like"/>
    <property type="match status" value="1"/>
</dbReference>
<evidence type="ECO:0000313" key="4">
    <source>
        <dbReference type="Proteomes" id="UP000642920"/>
    </source>
</evidence>
<gene>
    <name evidence="3" type="ORF">JKP34_10260</name>
</gene>
<evidence type="ECO:0000259" key="2">
    <source>
        <dbReference type="PROSITE" id="PS50164"/>
    </source>
</evidence>
<evidence type="ECO:0000256" key="1">
    <source>
        <dbReference type="ARBA" id="ARBA00007435"/>
    </source>
</evidence>
<dbReference type="PANTHER" id="PTHR34477:SF1">
    <property type="entry name" value="UPF0213 PROTEIN YHBQ"/>
    <property type="match status" value="1"/>
</dbReference>
<reference evidence="3" key="1">
    <citation type="submission" date="2021-01" db="EMBL/GenBank/DDBJ databases">
        <title>Marivirga sp. nov., isolated from intertidal surface sediments.</title>
        <authorList>
            <person name="Zhang M."/>
        </authorList>
    </citation>
    <scope>NUCLEOTIDE SEQUENCE</scope>
    <source>
        <strain evidence="3">SM1354</strain>
    </source>
</reference>
<accession>A0A937A8C4</accession>
<dbReference type="Pfam" id="PF01541">
    <property type="entry name" value="GIY-YIG"/>
    <property type="match status" value="1"/>
</dbReference>
<comment type="similarity">
    <text evidence="1">Belongs to the UPF0213 family.</text>
</comment>
<dbReference type="EMBL" id="JAERQG010000002">
    <property type="protein sequence ID" value="MBL0765637.1"/>
    <property type="molecule type" value="Genomic_DNA"/>
</dbReference>
<dbReference type="AlphaFoldDB" id="A0A937A8C4"/>
<name>A0A937A8C4_9BACT</name>
<dbReference type="InterPro" id="IPR035901">
    <property type="entry name" value="GIY-YIG_endonuc_sf"/>
</dbReference>
<keyword evidence="4" id="KW-1185">Reference proteome</keyword>
<dbReference type="RefSeq" id="WP_201920661.1">
    <property type="nucleotide sequence ID" value="NZ_JAERQG010000002.1"/>
</dbReference>
<feature type="domain" description="GIY-YIG" evidence="2">
    <location>
        <begin position="3"/>
        <end position="78"/>
    </location>
</feature>
<protein>
    <submittedName>
        <fullName evidence="3">GIY-YIG nuclease family protein</fullName>
    </submittedName>
</protein>
<dbReference type="Proteomes" id="UP000642920">
    <property type="component" value="Unassembled WGS sequence"/>
</dbReference>
<sequence>MFSTFYTYILYSEKIDKYYIGYSADLEKRIEKHNEGGTQSTKNGIPWKIVYFESFDNKSDAIKREKYLKKMKSRKHIVELISKRSSR</sequence>
<dbReference type="InterPro" id="IPR050190">
    <property type="entry name" value="UPF0213_domain"/>
</dbReference>